<keyword evidence="6" id="KW-0479">Metal-binding</keyword>
<dbReference type="InterPro" id="IPR027417">
    <property type="entry name" value="P-loop_NTPase"/>
</dbReference>
<dbReference type="SUPFAM" id="SSF52540">
    <property type="entry name" value="P-loop containing nucleoside triphosphate hydrolases"/>
    <property type="match status" value="1"/>
</dbReference>
<dbReference type="PANTHER" id="PTHR11669:SF0">
    <property type="entry name" value="PROTEIN STICHEL-LIKE 2"/>
    <property type="match status" value="1"/>
</dbReference>
<dbReference type="CDD" id="cd18137">
    <property type="entry name" value="HLD_clamp_pol_III_gamma_tau"/>
    <property type="match status" value="1"/>
</dbReference>
<evidence type="ECO:0000256" key="2">
    <source>
        <dbReference type="ARBA" id="ARBA00012417"/>
    </source>
</evidence>
<dbReference type="InterPro" id="IPR012763">
    <property type="entry name" value="DNA_pol_III_sug/sutau_N"/>
</dbReference>
<feature type="domain" description="AAA+ ATPase" evidence="13">
    <location>
        <begin position="37"/>
        <end position="182"/>
    </location>
</feature>
<dbReference type="EC" id="2.7.7.7" evidence="2"/>
<comment type="caution">
    <text evidence="14">The sequence shown here is derived from an EMBL/GenBank/DDBJ whole genome shotgun (WGS) entry which is preliminary data.</text>
</comment>
<proteinExistence type="inferred from homology"/>
<accession>A0ABW4YPM2</accession>
<keyword evidence="12" id="KW-0175">Coiled coil</keyword>
<dbReference type="EMBL" id="JBHUHO010000040">
    <property type="protein sequence ID" value="MFD2117537.1"/>
    <property type="molecule type" value="Genomic_DNA"/>
</dbReference>
<feature type="coiled-coil region" evidence="12">
    <location>
        <begin position="413"/>
        <end position="440"/>
    </location>
</feature>
<evidence type="ECO:0000256" key="10">
    <source>
        <dbReference type="ARBA" id="ARBA00022932"/>
    </source>
</evidence>
<keyword evidence="7" id="KW-0547">Nucleotide-binding</keyword>
<name>A0ABW4YPM2_9BACL</name>
<dbReference type="InterPro" id="IPR022754">
    <property type="entry name" value="DNA_pol_III_gamma-3"/>
</dbReference>
<dbReference type="InterPro" id="IPR003593">
    <property type="entry name" value="AAA+_ATPase"/>
</dbReference>
<evidence type="ECO:0000259" key="13">
    <source>
        <dbReference type="SMART" id="SM00382"/>
    </source>
</evidence>
<evidence type="ECO:0000256" key="11">
    <source>
        <dbReference type="ARBA" id="ARBA00049244"/>
    </source>
</evidence>
<dbReference type="NCBIfam" id="NF004046">
    <property type="entry name" value="PRK05563.1"/>
    <property type="match status" value="1"/>
</dbReference>
<comment type="catalytic activity">
    <reaction evidence="11">
        <text>DNA(n) + a 2'-deoxyribonucleoside 5'-triphosphate = DNA(n+1) + diphosphate</text>
        <dbReference type="Rhea" id="RHEA:22508"/>
        <dbReference type="Rhea" id="RHEA-COMP:17339"/>
        <dbReference type="Rhea" id="RHEA-COMP:17340"/>
        <dbReference type="ChEBI" id="CHEBI:33019"/>
        <dbReference type="ChEBI" id="CHEBI:61560"/>
        <dbReference type="ChEBI" id="CHEBI:173112"/>
        <dbReference type="EC" id="2.7.7.7"/>
    </reaction>
</comment>
<dbReference type="RefSeq" id="WP_377774782.1">
    <property type="nucleotide sequence ID" value="NZ_JBHUHO010000040.1"/>
</dbReference>
<dbReference type="SMART" id="SM00382">
    <property type="entry name" value="AAA"/>
    <property type="match status" value="1"/>
</dbReference>
<dbReference type="InterPro" id="IPR050238">
    <property type="entry name" value="DNA_Rep/Repair_Clamp_Loader"/>
</dbReference>
<dbReference type="InterPro" id="IPR045085">
    <property type="entry name" value="HLD_clamp_pol_III_gamma_tau"/>
</dbReference>
<evidence type="ECO:0000313" key="15">
    <source>
        <dbReference type="Proteomes" id="UP001597362"/>
    </source>
</evidence>
<dbReference type="GO" id="GO:0003887">
    <property type="term" value="F:DNA-directed DNA polymerase activity"/>
    <property type="evidence" value="ECO:0007669"/>
    <property type="project" value="UniProtKB-EC"/>
</dbReference>
<evidence type="ECO:0000256" key="4">
    <source>
        <dbReference type="ARBA" id="ARBA00022695"/>
    </source>
</evidence>
<dbReference type="Pfam" id="PF22608">
    <property type="entry name" value="DNAX_ATPase_lid"/>
    <property type="match status" value="1"/>
</dbReference>
<gene>
    <name evidence="14" type="primary">dnaX</name>
    <name evidence="14" type="ORF">ACFSJH_17540</name>
</gene>
<organism evidence="14 15">
    <name type="scientific">Paenibacillus yanchengensis</name>
    <dbReference type="NCBI Taxonomy" id="2035833"/>
    <lineage>
        <taxon>Bacteria</taxon>
        <taxon>Bacillati</taxon>
        <taxon>Bacillota</taxon>
        <taxon>Bacilli</taxon>
        <taxon>Bacillales</taxon>
        <taxon>Paenibacillaceae</taxon>
        <taxon>Paenibacillus</taxon>
    </lineage>
</organism>
<protein>
    <recommendedName>
        <fullName evidence="2">DNA-directed DNA polymerase</fullName>
        <ecNumber evidence="2">2.7.7.7</ecNumber>
    </recommendedName>
</protein>
<evidence type="ECO:0000256" key="6">
    <source>
        <dbReference type="ARBA" id="ARBA00022723"/>
    </source>
</evidence>
<keyword evidence="9" id="KW-0067">ATP-binding</keyword>
<dbReference type="Gene3D" id="1.10.8.60">
    <property type="match status" value="1"/>
</dbReference>
<reference evidence="15" key="1">
    <citation type="journal article" date="2019" name="Int. J. Syst. Evol. Microbiol.">
        <title>The Global Catalogue of Microorganisms (GCM) 10K type strain sequencing project: providing services to taxonomists for standard genome sequencing and annotation.</title>
        <authorList>
            <consortium name="The Broad Institute Genomics Platform"/>
            <consortium name="The Broad Institute Genome Sequencing Center for Infectious Disease"/>
            <person name="Wu L."/>
            <person name="Ma J."/>
        </authorList>
    </citation>
    <scope>NUCLEOTIDE SEQUENCE [LARGE SCALE GENOMIC DNA]</scope>
    <source>
        <strain evidence="15">GH52</strain>
    </source>
</reference>
<keyword evidence="3 14" id="KW-0808">Transferase</keyword>
<keyword evidence="8" id="KW-0862">Zinc</keyword>
<dbReference type="Gene3D" id="1.20.272.10">
    <property type="match status" value="1"/>
</dbReference>
<keyword evidence="5" id="KW-0235">DNA replication</keyword>
<evidence type="ECO:0000256" key="5">
    <source>
        <dbReference type="ARBA" id="ARBA00022705"/>
    </source>
</evidence>
<evidence type="ECO:0000256" key="7">
    <source>
        <dbReference type="ARBA" id="ARBA00022741"/>
    </source>
</evidence>
<dbReference type="InterPro" id="IPR008921">
    <property type="entry name" value="DNA_pol3_clamp-load_cplx_C"/>
</dbReference>
<keyword evidence="10" id="KW-0239">DNA-directed DNA polymerase</keyword>
<sequence length="625" mass="68949">MSHIALYRAWRPQTFQDMVGQQHIVQTLQNAIREQRVSHAYLFSGPRGTGKTTAAKVLAKAVNCTQGPAGSFVEPCNHCAACEGITSGTIMDVVEIDAASNRGIDEIREIRDKVRYAPSEVRMKVYIIDEVHMLTTEAFNALLKTLEEPPGHVIFILATTEPHRLPATIVSRCQRFDFRQVSLEEQTARLLHICTTEGIQAEPSAIAYIARLSEGGMRDAISLLEQTAAFAGGNITLDMAVDVTGGIAAEQFYQLAQAIQERNAAVVLTLVEGLMQAGKSADKCMENLVYYFRDLLVIKLSTIHQTATTSSEPSNTVIKSTTTVTDRIVDVEQFQQMANAFSNAQLFTMIDVLNAYQLELKYATSPQTMFEVAMLKLCTLDQTEASNYDGDSKRTSATGSHSHNNAEVGTAEITILRKQLAALEDKVKQLEQANAGTNSLATGVGASNKKSTIANNVRGGFGAGVASIRTKVKLDPYVAVHNQTETVDARMKWNDLLQRVRDEKVTLHAWLKDGELAAVAEGDLVVAFKNDIHRETTEKPDHRVIIERVAEQVLKKPFRLVTVMQREWQAALEAGNHAPVDEVFELEPEPLSKETIKELSPQQPEWVSEAVKLFGEDLVVIKDDE</sequence>
<evidence type="ECO:0000313" key="14">
    <source>
        <dbReference type="EMBL" id="MFD2117537.1"/>
    </source>
</evidence>
<keyword evidence="4 14" id="KW-0548">Nucleotidyltransferase</keyword>
<evidence type="ECO:0000256" key="8">
    <source>
        <dbReference type="ARBA" id="ARBA00022833"/>
    </source>
</evidence>
<dbReference type="Gene3D" id="3.40.50.300">
    <property type="entry name" value="P-loop containing nucleotide triphosphate hydrolases"/>
    <property type="match status" value="1"/>
</dbReference>
<dbReference type="NCBIfam" id="TIGR02397">
    <property type="entry name" value="dnaX_nterm"/>
    <property type="match status" value="1"/>
</dbReference>
<dbReference type="PANTHER" id="PTHR11669">
    <property type="entry name" value="REPLICATION FACTOR C / DNA POLYMERASE III GAMMA-TAU SUBUNIT"/>
    <property type="match status" value="1"/>
</dbReference>
<dbReference type="Proteomes" id="UP001597362">
    <property type="component" value="Unassembled WGS sequence"/>
</dbReference>
<comment type="similarity">
    <text evidence="1">Belongs to the DnaX/STICHEL family.</text>
</comment>
<evidence type="ECO:0000256" key="3">
    <source>
        <dbReference type="ARBA" id="ARBA00022679"/>
    </source>
</evidence>
<dbReference type="CDD" id="cd00009">
    <property type="entry name" value="AAA"/>
    <property type="match status" value="1"/>
</dbReference>
<evidence type="ECO:0000256" key="12">
    <source>
        <dbReference type="SAM" id="Coils"/>
    </source>
</evidence>
<evidence type="ECO:0000256" key="9">
    <source>
        <dbReference type="ARBA" id="ARBA00022840"/>
    </source>
</evidence>
<dbReference type="SUPFAM" id="SSF48019">
    <property type="entry name" value="post-AAA+ oligomerization domain-like"/>
    <property type="match status" value="1"/>
</dbReference>
<evidence type="ECO:0000256" key="1">
    <source>
        <dbReference type="ARBA" id="ARBA00006360"/>
    </source>
</evidence>
<keyword evidence="15" id="KW-1185">Reference proteome</keyword>
<dbReference type="Pfam" id="PF13177">
    <property type="entry name" value="DNA_pol3_delta2"/>
    <property type="match status" value="1"/>
</dbReference>
<dbReference type="Pfam" id="PF12169">
    <property type="entry name" value="DNA_pol3_gamma3"/>
    <property type="match status" value="1"/>
</dbReference>